<dbReference type="STRING" id="735517.SAMN05444272_1659"/>
<dbReference type="RefSeq" id="WP_073011736.1">
    <property type="nucleotide sequence ID" value="NZ_FRBW01000002.1"/>
</dbReference>
<protein>
    <recommendedName>
        <fullName evidence="3">VWA domain-containing protein</fullName>
    </recommendedName>
</protein>
<sequence length="241" mass="25754">MGTRPPLDERKHQDMEVSNSSASDIDAFLKKAAVLSPGRETQGRLVFALDATMSRQPTWDAACQIQSDMFQAVEGVGGLSIKLVYFRGFDECRASRWFSSPGDLAGVMGRIRCQGGRTQIRKVLSAALSANDEARIAALVYVGDCMEEDVDLLCQRAGELGLKGVPVFLFQEGHDPVAAEAFREIARISGGAYCAFTSGSAAELASLLKAIAVYASGGKSALARLETQGDGGARLLLQQMK</sequence>
<dbReference type="AlphaFoldDB" id="A0A1M7FMY2"/>
<reference evidence="1 2" key="1">
    <citation type="submission" date="2016-11" db="EMBL/GenBank/DDBJ databases">
        <authorList>
            <person name="Jaros S."/>
            <person name="Januszkiewicz K."/>
            <person name="Wedrychowicz H."/>
        </authorList>
    </citation>
    <scope>NUCLEOTIDE SEQUENCE [LARGE SCALE GENOMIC DNA]</scope>
    <source>
        <strain evidence="1 2">DSM 22153</strain>
    </source>
</reference>
<dbReference type="InterPro" id="IPR036465">
    <property type="entry name" value="vWFA_dom_sf"/>
</dbReference>
<dbReference type="Proteomes" id="UP000186002">
    <property type="component" value="Unassembled WGS sequence"/>
</dbReference>
<dbReference type="EMBL" id="FRBW01000002">
    <property type="protein sequence ID" value="SHM05366.1"/>
    <property type="molecule type" value="Genomic_DNA"/>
</dbReference>
<dbReference type="SUPFAM" id="SSF53300">
    <property type="entry name" value="vWA-like"/>
    <property type="match status" value="1"/>
</dbReference>
<proteinExistence type="predicted"/>
<evidence type="ECO:0000313" key="1">
    <source>
        <dbReference type="EMBL" id="SHM05366.1"/>
    </source>
</evidence>
<accession>A0A1M7FMY2</accession>
<dbReference type="OrthoDB" id="5430236at2"/>
<organism evidence="1 2">
    <name type="scientific">Roseibium suaedae</name>
    <dbReference type="NCBI Taxonomy" id="735517"/>
    <lineage>
        <taxon>Bacteria</taxon>
        <taxon>Pseudomonadati</taxon>
        <taxon>Pseudomonadota</taxon>
        <taxon>Alphaproteobacteria</taxon>
        <taxon>Hyphomicrobiales</taxon>
        <taxon>Stappiaceae</taxon>
        <taxon>Roseibium</taxon>
    </lineage>
</organism>
<keyword evidence="2" id="KW-1185">Reference proteome</keyword>
<name>A0A1M7FMY2_9HYPH</name>
<evidence type="ECO:0000313" key="2">
    <source>
        <dbReference type="Proteomes" id="UP000186002"/>
    </source>
</evidence>
<gene>
    <name evidence="1" type="ORF">SAMN05444272_1659</name>
</gene>
<evidence type="ECO:0008006" key="3">
    <source>
        <dbReference type="Google" id="ProtNLM"/>
    </source>
</evidence>